<keyword evidence="6" id="KW-1185">Reference proteome</keyword>
<gene>
    <name evidence="5" type="ORF">RND61_18980</name>
</gene>
<sequence>MTTETTGPHVPDPATELHVLNPATGDRVAAVPATTAAGVDAAVARAARAQRAWAAAAPADRARLLRRFATTVDDHLEELALLEVREAGHTIGNARWEAGNVRDLLDYAAGGVERLTGRQIPVPGGIDVTFLEPLGVVGVIAPWNFPMPIAAWGTAPALAAGNAVLLKPAEATPLTALRLAELALDAGLPEHLFQVLPGEGPVTGAALVEHPGVAKIVFTGSARVGKGVMAACAARVKRVTLELGGKNPNIVFADADVEAAALAAPMSFLDNAGQDCCARTRVLVQRTVHDRFLELLAPALEKVVVGDPADEGTQMGPLISRAQLDRVRSYVPDGAAALRGSAPRGPGFWYPPTVLTGLAPDAPAATEEVFGPVAVVLPFDDEDDAVRLANATDHGLSGSVWTRDVGRALRVSRAVQAGNLSVNSHSSVRYWTPFGGFKQSGVGRELGPDALTAFTETKNVFISTEG</sequence>
<evidence type="ECO:0000313" key="5">
    <source>
        <dbReference type="EMBL" id="MDT9684130.1"/>
    </source>
</evidence>
<evidence type="ECO:0000256" key="1">
    <source>
        <dbReference type="ARBA" id="ARBA00023002"/>
    </source>
</evidence>
<evidence type="ECO:0000259" key="4">
    <source>
        <dbReference type="Pfam" id="PF00171"/>
    </source>
</evidence>
<dbReference type="RefSeq" id="WP_315879187.1">
    <property type="nucleotide sequence ID" value="NZ_JAWCTQ010000023.1"/>
</dbReference>
<dbReference type="GO" id="GO:0016491">
    <property type="term" value="F:oxidoreductase activity"/>
    <property type="evidence" value="ECO:0007669"/>
    <property type="project" value="UniProtKB-KW"/>
</dbReference>
<dbReference type="PROSITE" id="PS00687">
    <property type="entry name" value="ALDEHYDE_DEHYDR_GLU"/>
    <property type="match status" value="1"/>
</dbReference>
<dbReference type="InterPro" id="IPR015590">
    <property type="entry name" value="Aldehyde_DH_dom"/>
</dbReference>
<dbReference type="EC" id="1.2.1.-" evidence="5"/>
<dbReference type="InterPro" id="IPR016162">
    <property type="entry name" value="Ald_DH_N"/>
</dbReference>
<dbReference type="SUPFAM" id="SSF53720">
    <property type="entry name" value="ALDH-like"/>
    <property type="match status" value="1"/>
</dbReference>
<accession>A0ABU3QMY7</accession>
<dbReference type="Pfam" id="PF00171">
    <property type="entry name" value="Aldedh"/>
    <property type="match status" value="1"/>
</dbReference>
<name>A0ABU3QMY7_9ACTN</name>
<dbReference type="Proteomes" id="UP001250181">
    <property type="component" value="Unassembled WGS sequence"/>
</dbReference>
<evidence type="ECO:0000256" key="3">
    <source>
        <dbReference type="RuleBase" id="RU003345"/>
    </source>
</evidence>
<protein>
    <submittedName>
        <fullName evidence="5">Aldehyde dehydrogenase family protein</fullName>
        <ecNumber evidence="5">1.2.1.-</ecNumber>
    </submittedName>
</protein>
<dbReference type="CDD" id="cd07078">
    <property type="entry name" value="ALDH"/>
    <property type="match status" value="1"/>
</dbReference>
<dbReference type="PANTHER" id="PTHR11699">
    <property type="entry name" value="ALDEHYDE DEHYDROGENASE-RELATED"/>
    <property type="match status" value="1"/>
</dbReference>
<feature type="active site" evidence="2">
    <location>
        <position position="242"/>
    </location>
</feature>
<dbReference type="Gene3D" id="3.40.605.10">
    <property type="entry name" value="Aldehyde Dehydrogenase, Chain A, domain 1"/>
    <property type="match status" value="1"/>
</dbReference>
<dbReference type="InterPro" id="IPR029510">
    <property type="entry name" value="Ald_DH_CS_GLU"/>
</dbReference>
<dbReference type="InterPro" id="IPR016163">
    <property type="entry name" value="Ald_DH_C"/>
</dbReference>
<evidence type="ECO:0000313" key="6">
    <source>
        <dbReference type="Proteomes" id="UP001250181"/>
    </source>
</evidence>
<dbReference type="Gene3D" id="3.40.309.10">
    <property type="entry name" value="Aldehyde Dehydrogenase, Chain A, domain 2"/>
    <property type="match status" value="1"/>
</dbReference>
<dbReference type="InterPro" id="IPR016161">
    <property type="entry name" value="Ald_DH/histidinol_DH"/>
</dbReference>
<proteinExistence type="inferred from homology"/>
<reference evidence="5 6" key="1">
    <citation type="submission" date="2023-09" db="EMBL/GenBank/DDBJ databases">
        <title>Streptomyces sp. nov.: A antagonism against Alternaria gaisen Producing Streptochlin, Isolated from Tamarix root soil.</title>
        <authorList>
            <person name="Chen Y."/>
        </authorList>
    </citation>
    <scope>NUCLEOTIDE SEQUENCE [LARGE SCALE GENOMIC DNA]</scope>
    <source>
        <strain evidence="5 6">TRM76323</strain>
    </source>
</reference>
<comment type="similarity">
    <text evidence="3">Belongs to the aldehyde dehydrogenase family.</text>
</comment>
<dbReference type="EMBL" id="JAWCTQ010000023">
    <property type="protein sequence ID" value="MDT9684130.1"/>
    <property type="molecule type" value="Genomic_DNA"/>
</dbReference>
<organism evidence="5 6">
    <name type="scientific">Streptomyces tamarix</name>
    <dbReference type="NCBI Taxonomy" id="3078565"/>
    <lineage>
        <taxon>Bacteria</taxon>
        <taxon>Bacillati</taxon>
        <taxon>Actinomycetota</taxon>
        <taxon>Actinomycetes</taxon>
        <taxon>Kitasatosporales</taxon>
        <taxon>Streptomycetaceae</taxon>
        <taxon>Streptomyces</taxon>
    </lineage>
</organism>
<keyword evidence="1 3" id="KW-0560">Oxidoreductase</keyword>
<dbReference type="InterPro" id="IPR016160">
    <property type="entry name" value="Ald_DH_CS_CYS"/>
</dbReference>
<evidence type="ECO:0000256" key="2">
    <source>
        <dbReference type="PROSITE-ProRule" id="PRU10007"/>
    </source>
</evidence>
<comment type="caution">
    <text evidence="5">The sequence shown here is derived from an EMBL/GenBank/DDBJ whole genome shotgun (WGS) entry which is preliminary data.</text>
</comment>
<dbReference type="PROSITE" id="PS00070">
    <property type="entry name" value="ALDEHYDE_DEHYDR_CYS"/>
    <property type="match status" value="1"/>
</dbReference>
<feature type="domain" description="Aldehyde dehydrogenase" evidence="4">
    <location>
        <begin position="15"/>
        <end position="460"/>
    </location>
</feature>